<protein>
    <recommendedName>
        <fullName evidence="2">Nephrocystin 3-like N-terminal domain-containing protein</fullName>
    </recommendedName>
</protein>
<proteinExistence type="predicted"/>
<feature type="domain" description="Nephrocystin 3-like N-terminal" evidence="2">
    <location>
        <begin position="82"/>
        <end position="249"/>
    </location>
</feature>
<dbReference type="InterPro" id="IPR056884">
    <property type="entry name" value="NPHP3-like_N"/>
</dbReference>
<evidence type="ECO:0000313" key="4">
    <source>
        <dbReference type="Proteomes" id="UP000807306"/>
    </source>
</evidence>
<dbReference type="Proteomes" id="UP000807306">
    <property type="component" value="Unassembled WGS sequence"/>
</dbReference>
<dbReference type="InterPro" id="IPR027417">
    <property type="entry name" value="P-loop_NTPase"/>
</dbReference>
<evidence type="ECO:0000259" key="2">
    <source>
        <dbReference type="Pfam" id="PF24883"/>
    </source>
</evidence>
<dbReference type="Gene3D" id="3.40.50.300">
    <property type="entry name" value="P-loop containing nucleotide triphosphate hydrolases"/>
    <property type="match status" value="1"/>
</dbReference>
<evidence type="ECO:0000256" key="1">
    <source>
        <dbReference type="ARBA" id="ARBA00022737"/>
    </source>
</evidence>
<dbReference type="PANTHER" id="PTHR10039:SF14">
    <property type="entry name" value="NACHT DOMAIN-CONTAINING PROTEIN"/>
    <property type="match status" value="1"/>
</dbReference>
<dbReference type="EMBL" id="MU157892">
    <property type="protein sequence ID" value="KAF9524836.1"/>
    <property type="molecule type" value="Genomic_DNA"/>
</dbReference>
<dbReference type="PANTHER" id="PTHR10039">
    <property type="entry name" value="AMELOGENIN"/>
    <property type="match status" value="1"/>
</dbReference>
<dbReference type="OrthoDB" id="3014077at2759"/>
<dbReference type="Pfam" id="PF24883">
    <property type="entry name" value="NPHP3_N"/>
    <property type="match status" value="1"/>
</dbReference>
<gene>
    <name evidence="3" type="ORF">CPB83DRAFT_576834</name>
</gene>
<dbReference type="AlphaFoldDB" id="A0A9P6JL40"/>
<sequence>MNLRSRAFESTAFFSRASNFQLHGTNIFSGGDVLNNQENVPNYTNPVRLILFHCALDALVDSNRRYDPPRCEPQTRDEIIQEIIDWVNNDTSPPIMWLRGSAGCGKSAICQTIAELFGQKKTLIASFFFSRAAGSSSSSNGDCLIPTIIFQLRQSLPETRPFIDAEIRKNPIIFTRARGVQMASLFVHPLQQRSILRFFKNLLGQKVRLIVLDGWDECQDPEVQCDLLRILADAVSTLSRKVRILIASRPEAHITHVFETYPTFQRLNMRQINLDEDHGASQDILHFIRDKIRQIRETHPLRNYLNPSWPSDAAVNFLVSKASPQFILASTVMTYISDLEDRPDARLDAIINALSGSQEPAIDNPFENLDKVYRFIFTQVKARYRQYVWCILGGIHGNIGHKLPFPIPCPNFFEIFFKLRPGEVNLMLNPLLSLLSIPKDPVLLQSATNGQSRVVD</sequence>
<comment type="caution">
    <text evidence="3">The sequence shown here is derived from an EMBL/GenBank/DDBJ whole genome shotgun (WGS) entry which is preliminary data.</text>
</comment>
<keyword evidence="4" id="KW-1185">Reference proteome</keyword>
<name>A0A9P6JL40_9AGAR</name>
<reference evidence="3" key="1">
    <citation type="submission" date="2020-11" db="EMBL/GenBank/DDBJ databases">
        <authorList>
            <consortium name="DOE Joint Genome Institute"/>
            <person name="Ahrendt S."/>
            <person name="Riley R."/>
            <person name="Andreopoulos W."/>
            <person name="Labutti K."/>
            <person name="Pangilinan J."/>
            <person name="Ruiz-Duenas F.J."/>
            <person name="Barrasa J.M."/>
            <person name="Sanchez-Garcia M."/>
            <person name="Camarero S."/>
            <person name="Miyauchi S."/>
            <person name="Serrano A."/>
            <person name="Linde D."/>
            <person name="Babiker R."/>
            <person name="Drula E."/>
            <person name="Ayuso-Fernandez I."/>
            <person name="Pacheco R."/>
            <person name="Padilla G."/>
            <person name="Ferreira P."/>
            <person name="Barriuso J."/>
            <person name="Kellner H."/>
            <person name="Castanera R."/>
            <person name="Alfaro M."/>
            <person name="Ramirez L."/>
            <person name="Pisabarro A.G."/>
            <person name="Kuo A."/>
            <person name="Tritt A."/>
            <person name="Lipzen A."/>
            <person name="He G."/>
            <person name="Yan M."/>
            <person name="Ng V."/>
            <person name="Cullen D."/>
            <person name="Martin F."/>
            <person name="Rosso M.-N."/>
            <person name="Henrissat B."/>
            <person name="Hibbett D."/>
            <person name="Martinez A.T."/>
            <person name="Grigoriev I.V."/>
        </authorList>
    </citation>
    <scope>NUCLEOTIDE SEQUENCE</scope>
    <source>
        <strain evidence="3">CBS 506.95</strain>
    </source>
</reference>
<organism evidence="3 4">
    <name type="scientific">Crepidotus variabilis</name>
    <dbReference type="NCBI Taxonomy" id="179855"/>
    <lineage>
        <taxon>Eukaryota</taxon>
        <taxon>Fungi</taxon>
        <taxon>Dikarya</taxon>
        <taxon>Basidiomycota</taxon>
        <taxon>Agaricomycotina</taxon>
        <taxon>Agaricomycetes</taxon>
        <taxon>Agaricomycetidae</taxon>
        <taxon>Agaricales</taxon>
        <taxon>Agaricineae</taxon>
        <taxon>Crepidotaceae</taxon>
        <taxon>Crepidotus</taxon>
    </lineage>
</organism>
<accession>A0A9P6JL40</accession>
<evidence type="ECO:0000313" key="3">
    <source>
        <dbReference type="EMBL" id="KAF9524836.1"/>
    </source>
</evidence>
<dbReference type="SUPFAM" id="SSF52540">
    <property type="entry name" value="P-loop containing nucleoside triphosphate hydrolases"/>
    <property type="match status" value="1"/>
</dbReference>
<keyword evidence="1" id="KW-0677">Repeat</keyword>